<reference evidence="2" key="1">
    <citation type="submission" date="2019-12" db="EMBL/GenBank/DDBJ databases">
        <title>Genome sequencing and annotation of Brassica cretica.</title>
        <authorList>
            <person name="Studholme D.J."/>
            <person name="Sarris P.F."/>
        </authorList>
    </citation>
    <scope>NUCLEOTIDE SEQUENCE</scope>
    <source>
        <strain evidence="2">PFS-102/07</strain>
        <tissue evidence="2">Leaf</tissue>
    </source>
</reference>
<comment type="caution">
    <text evidence="2">The sequence shown here is derived from an EMBL/GenBank/DDBJ whole genome shotgun (WGS) entry which is preliminary data.</text>
</comment>
<feature type="region of interest" description="Disordered" evidence="1">
    <location>
        <begin position="1"/>
        <end position="53"/>
    </location>
</feature>
<dbReference type="AlphaFoldDB" id="A0A8S9L7F1"/>
<sequence>MTRKLQTCNSAEEHTVPDFKNTRTQSTEPHDSTLSHSFTEHSRTQELEKERNGTRFLNTKDNLALIPYDFRE</sequence>
<organism evidence="2">
    <name type="scientific">Brassica cretica</name>
    <name type="common">Mustard</name>
    <dbReference type="NCBI Taxonomy" id="69181"/>
    <lineage>
        <taxon>Eukaryota</taxon>
        <taxon>Viridiplantae</taxon>
        <taxon>Streptophyta</taxon>
        <taxon>Embryophyta</taxon>
        <taxon>Tracheophyta</taxon>
        <taxon>Spermatophyta</taxon>
        <taxon>Magnoliopsida</taxon>
        <taxon>eudicotyledons</taxon>
        <taxon>Gunneridae</taxon>
        <taxon>Pentapetalae</taxon>
        <taxon>rosids</taxon>
        <taxon>malvids</taxon>
        <taxon>Brassicales</taxon>
        <taxon>Brassicaceae</taxon>
        <taxon>Brassiceae</taxon>
        <taxon>Brassica</taxon>
    </lineage>
</organism>
<feature type="compositionally biased region" description="Basic and acidic residues" evidence="1">
    <location>
        <begin position="11"/>
        <end position="21"/>
    </location>
</feature>
<evidence type="ECO:0000313" key="2">
    <source>
        <dbReference type="EMBL" id="KAF2601288.1"/>
    </source>
</evidence>
<proteinExistence type="predicted"/>
<protein>
    <submittedName>
        <fullName evidence="2">Uncharacterized protein</fullName>
    </submittedName>
</protein>
<gene>
    <name evidence="2" type="ORF">F2Q70_00027497</name>
</gene>
<accession>A0A8S9L7F1</accession>
<name>A0A8S9L7F1_BRACR</name>
<feature type="compositionally biased region" description="Polar residues" evidence="1">
    <location>
        <begin position="1"/>
        <end position="10"/>
    </location>
</feature>
<evidence type="ECO:0000256" key="1">
    <source>
        <dbReference type="SAM" id="MobiDB-lite"/>
    </source>
</evidence>
<dbReference type="EMBL" id="QGKY02000094">
    <property type="protein sequence ID" value="KAF2601288.1"/>
    <property type="molecule type" value="Genomic_DNA"/>
</dbReference>
<feature type="compositionally biased region" description="Basic and acidic residues" evidence="1">
    <location>
        <begin position="28"/>
        <end position="53"/>
    </location>
</feature>